<evidence type="ECO:0000313" key="3">
    <source>
        <dbReference type="Proteomes" id="UP000184368"/>
    </source>
</evidence>
<protein>
    <submittedName>
        <fullName evidence="2">RES domain-containing protein</fullName>
    </submittedName>
</protein>
<gene>
    <name evidence="2" type="ORF">SAMN05444008_12122</name>
</gene>
<keyword evidence="3" id="KW-1185">Reference proteome</keyword>
<proteinExistence type="predicted"/>
<dbReference type="EMBL" id="FQUO01000021">
    <property type="protein sequence ID" value="SHG21629.1"/>
    <property type="molecule type" value="Genomic_DNA"/>
</dbReference>
<feature type="domain" description="RES" evidence="1">
    <location>
        <begin position="11"/>
        <end position="138"/>
    </location>
</feature>
<dbReference type="Proteomes" id="UP000184368">
    <property type="component" value="Unassembled WGS sequence"/>
</dbReference>
<sequence length="150" mass="17017">MEVFRITKQSFAGALTASGSANRWNVKGQQVLYTGGSRSLATLELVVHKGAIVPTDLYKVMVISLPDADHFYTQVQTRDLPQNWQSIAAYATLQRLGSSWVEQAASLILKVPSAVIPFEYNYIINTEHPDFTENVKLVRTEPYFWDYRLF</sequence>
<dbReference type="STRING" id="1302690.BUE76_05335"/>
<evidence type="ECO:0000259" key="1">
    <source>
        <dbReference type="SMART" id="SM00953"/>
    </source>
</evidence>
<dbReference type="SMART" id="SM00953">
    <property type="entry name" value="RES"/>
    <property type="match status" value="1"/>
</dbReference>
<dbReference type="InterPro" id="IPR014914">
    <property type="entry name" value="RES_dom"/>
</dbReference>
<dbReference type="Pfam" id="PF08808">
    <property type="entry name" value="RES"/>
    <property type="match status" value="1"/>
</dbReference>
<dbReference type="RefSeq" id="WP_073047641.1">
    <property type="nucleotide sequence ID" value="NZ_FQUO01000021.1"/>
</dbReference>
<reference evidence="2 3" key="1">
    <citation type="submission" date="2016-11" db="EMBL/GenBank/DDBJ databases">
        <authorList>
            <person name="Jaros S."/>
            <person name="Januszkiewicz K."/>
            <person name="Wedrychowicz H."/>
        </authorList>
    </citation>
    <scope>NUCLEOTIDE SEQUENCE [LARGE SCALE GENOMIC DNA]</scope>
    <source>
        <strain evidence="2 3">DSM 26897</strain>
    </source>
</reference>
<accession>A0A1M5I0U7</accession>
<dbReference type="AlphaFoldDB" id="A0A1M5I0U7"/>
<evidence type="ECO:0000313" key="2">
    <source>
        <dbReference type="EMBL" id="SHG21629.1"/>
    </source>
</evidence>
<name>A0A1M5I0U7_9BACT</name>
<organism evidence="2 3">
    <name type="scientific">Cnuella takakiae</name>
    <dbReference type="NCBI Taxonomy" id="1302690"/>
    <lineage>
        <taxon>Bacteria</taxon>
        <taxon>Pseudomonadati</taxon>
        <taxon>Bacteroidota</taxon>
        <taxon>Chitinophagia</taxon>
        <taxon>Chitinophagales</taxon>
        <taxon>Chitinophagaceae</taxon>
        <taxon>Cnuella</taxon>
    </lineage>
</organism>
<dbReference type="OrthoDB" id="9789501at2"/>